<sequence>MLTTSAKGRAFDYNRVVGGRAFRGIVYATKGAGNDFFVVLRDTYGSDVVKLTIGPSIDDEEIEISFREVLEENFDGAWPSCAIFNGEHLLVTDELRNILSVFTPQGDLVKTIGGSGDGESQFNRPSGITIDSDNNVYVADTLNHRVQKFSRDLVFIHSWGEFGETDGLLNAPWGICTDSDNFVYVADHKNHRVQKFNADGAFIMSVGEFGSGASNLNHPSDVSVDESGDIYVADWVNNRVQIYDSTGIHIANLTGSAVELSKWQKQYVAASPDVYKARRRVSSLEPETLFALPTCVSFDDSQSRLLAVDSQRWRIQIFD</sequence>
<dbReference type="Pfam" id="PF01436">
    <property type="entry name" value="NHL"/>
    <property type="match status" value="3"/>
</dbReference>
<dbReference type="InterPro" id="IPR001258">
    <property type="entry name" value="NHL_repeat"/>
</dbReference>
<proteinExistence type="predicted"/>
<organism evidence="2">
    <name type="scientific">marine metagenome</name>
    <dbReference type="NCBI Taxonomy" id="408172"/>
    <lineage>
        <taxon>unclassified sequences</taxon>
        <taxon>metagenomes</taxon>
        <taxon>ecological metagenomes</taxon>
    </lineage>
</organism>
<dbReference type="CDD" id="cd05819">
    <property type="entry name" value="NHL"/>
    <property type="match status" value="1"/>
</dbReference>
<evidence type="ECO:0000256" key="1">
    <source>
        <dbReference type="ARBA" id="ARBA00022737"/>
    </source>
</evidence>
<dbReference type="PROSITE" id="PS51125">
    <property type="entry name" value="NHL"/>
    <property type="match status" value="3"/>
</dbReference>
<accession>A0A381S0Z3</accession>
<dbReference type="AlphaFoldDB" id="A0A381S0Z3"/>
<protein>
    <recommendedName>
        <fullName evidence="3">SMP-30/Gluconolactonase/LRE-like region domain-containing protein</fullName>
    </recommendedName>
</protein>
<dbReference type="SUPFAM" id="SSF63829">
    <property type="entry name" value="Calcium-dependent phosphotriesterase"/>
    <property type="match status" value="1"/>
</dbReference>
<evidence type="ECO:0008006" key="3">
    <source>
        <dbReference type="Google" id="ProtNLM"/>
    </source>
</evidence>
<name>A0A381S0Z3_9ZZZZ</name>
<gene>
    <name evidence="2" type="ORF">METZ01_LOCUS49885</name>
</gene>
<dbReference type="GO" id="GO:0008270">
    <property type="term" value="F:zinc ion binding"/>
    <property type="evidence" value="ECO:0007669"/>
    <property type="project" value="UniProtKB-KW"/>
</dbReference>
<evidence type="ECO:0000313" key="2">
    <source>
        <dbReference type="EMBL" id="SUZ97031.1"/>
    </source>
</evidence>
<reference evidence="2" key="1">
    <citation type="submission" date="2018-05" db="EMBL/GenBank/DDBJ databases">
        <authorList>
            <person name="Lanie J.A."/>
            <person name="Ng W.-L."/>
            <person name="Kazmierczak K.M."/>
            <person name="Andrzejewski T.M."/>
            <person name="Davidsen T.M."/>
            <person name="Wayne K.J."/>
            <person name="Tettelin H."/>
            <person name="Glass J.I."/>
            <person name="Rusch D."/>
            <person name="Podicherti R."/>
            <person name="Tsui H.-C.T."/>
            <person name="Winkler M.E."/>
        </authorList>
    </citation>
    <scope>NUCLEOTIDE SEQUENCE</scope>
</reference>
<keyword evidence="1" id="KW-0677">Repeat</keyword>
<feature type="non-terminal residue" evidence="2">
    <location>
        <position position="319"/>
    </location>
</feature>
<dbReference type="EMBL" id="UINC01002471">
    <property type="protein sequence ID" value="SUZ97031.1"/>
    <property type="molecule type" value="Genomic_DNA"/>
</dbReference>
<dbReference type="InterPro" id="IPR050952">
    <property type="entry name" value="TRIM-NHL_E3_ligases"/>
</dbReference>
<dbReference type="PANTHER" id="PTHR24104:SF25">
    <property type="entry name" value="PROTEIN LIN-41"/>
    <property type="match status" value="1"/>
</dbReference>
<dbReference type="Gene3D" id="2.120.10.30">
    <property type="entry name" value="TolB, C-terminal domain"/>
    <property type="match status" value="2"/>
</dbReference>
<feature type="non-terminal residue" evidence="2">
    <location>
        <position position="1"/>
    </location>
</feature>
<dbReference type="PANTHER" id="PTHR24104">
    <property type="entry name" value="E3 UBIQUITIN-PROTEIN LIGASE NHLRC1-RELATED"/>
    <property type="match status" value="1"/>
</dbReference>
<dbReference type="InterPro" id="IPR011042">
    <property type="entry name" value="6-blade_b-propeller_TolB-like"/>
</dbReference>